<accession>A0A381FMR7</accession>
<evidence type="ECO:0000313" key="2">
    <source>
        <dbReference type="EMBL" id="SUX47783.1"/>
    </source>
</evidence>
<sequence length="52" mass="5538">MKRITYNKMENLTGGVNRTLCYAAGIGIFAIAGPAWIIGVASAAYAVKCWNS</sequence>
<evidence type="ECO:0000256" key="1">
    <source>
        <dbReference type="SAM" id="Phobius"/>
    </source>
</evidence>
<name>A0A381FMR7_9FLAO</name>
<proteinExistence type="predicted"/>
<reference evidence="2 3" key="1">
    <citation type="submission" date="2018-06" db="EMBL/GenBank/DDBJ databases">
        <authorList>
            <consortium name="Pathogen Informatics"/>
            <person name="Doyle S."/>
        </authorList>
    </citation>
    <scope>NUCLEOTIDE SEQUENCE [LARGE SCALE GENOMIC DNA]</scope>
    <source>
        <strain evidence="2 3">NCTC13532</strain>
    </source>
</reference>
<keyword evidence="1" id="KW-0472">Membrane</keyword>
<feature type="transmembrane region" description="Helical" evidence="1">
    <location>
        <begin position="20"/>
        <end position="47"/>
    </location>
</feature>
<evidence type="ECO:0008006" key="4">
    <source>
        <dbReference type="Google" id="ProtNLM"/>
    </source>
</evidence>
<keyword evidence="1" id="KW-1133">Transmembrane helix</keyword>
<dbReference type="AlphaFoldDB" id="A0A381FMR7"/>
<dbReference type="EMBL" id="UFVR01000004">
    <property type="protein sequence ID" value="SUX47783.1"/>
    <property type="molecule type" value="Genomic_DNA"/>
</dbReference>
<evidence type="ECO:0000313" key="3">
    <source>
        <dbReference type="Proteomes" id="UP000254282"/>
    </source>
</evidence>
<keyword evidence="1" id="KW-0812">Transmembrane</keyword>
<dbReference type="Proteomes" id="UP000254282">
    <property type="component" value="Unassembled WGS sequence"/>
</dbReference>
<organism evidence="2 3">
    <name type="scientific">Chryseobacterium indoltheticum</name>
    <dbReference type="NCBI Taxonomy" id="254"/>
    <lineage>
        <taxon>Bacteria</taxon>
        <taxon>Pseudomonadati</taxon>
        <taxon>Bacteroidota</taxon>
        <taxon>Flavobacteriia</taxon>
        <taxon>Flavobacteriales</taxon>
        <taxon>Weeksellaceae</taxon>
        <taxon>Chryseobacterium group</taxon>
        <taxon>Chryseobacterium</taxon>
    </lineage>
</organism>
<gene>
    <name evidence="2" type="ORF">NCTC13532_03366</name>
</gene>
<protein>
    <recommendedName>
        <fullName evidence="4">Bacteriocin</fullName>
    </recommendedName>
</protein>